<evidence type="ECO:0000313" key="2">
    <source>
        <dbReference type="Proteomes" id="UP000271098"/>
    </source>
</evidence>
<dbReference type="AlphaFoldDB" id="A0A3P7PEB8"/>
<reference evidence="1 2" key="1">
    <citation type="submission" date="2018-11" db="EMBL/GenBank/DDBJ databases">
        <authorList>
            <consortium name="Pathogen Informatics"/>
        </authorList>
    </citation>
    <scope>NUCLEOTIDE SEQUENCE [LARGE SCALE GENOMIC DNA]</scope>
</reference>
<dbReference type="Proteomes" id="UP000271098">
    <property type="component" value="Unassembled WGS sequence"/>
</dbReference>
<gene>
    <name evidence="1" type="ORF">GPUH_LOCUS23263</name>
</gene>
<protein>
    <submittedName>
        <fullName evidence="1">Uncharacterized protein</fullName>
    </submittedName>
</protein>
<accession>A0A3P7PEB8</accession>
<organism evidence="1 2">
    <name type="scientific">Gongylonema pulchrum</name>
    <dbReference type="NCBI Taxonomy" id="637853"/>
    <lineage>
        <taxon>Eukaryota</taxon>
        <taxon>Metazoa</taxon>
        <taxon>Ecdysozoa</taxon>
        <taxon>Nematoda</taxon>
        <taxon>Chromadorea</taxon>
        <taxon>Rhabditida</taxon>
        <taxon>Spirurina</taxon>
        <taxon>Spiruromorpha</taxon>
        <taxon>Spiruroidea</taxon>
        <taxon>Gongylonematidae</taxon>
        <taxon>Gongylonema</taxon>
    </lineage>
</organism>
<proteinExistence type="predicted"/>
<evidence type="ECO:0000313" key="1">
    <source>
        <dbReference type="EMBL" id="VDN41221.1"/>
    </source>
</evidence>
<dbReference type="EMBL" id="UYRT01097308">
    <property type="protein sequence ID" value="VDN41221.1"/>
    <property type="molecule type" value="Genomic_DNA"/>
</dbReference>
<name>A0A3P7PEB8_9BILA</name>
<keyword evidence="2" id="KW-1185">Reference proteome</keyword>
<sequence>MQVGIKTNVCITCNRPISVLCIVPGCPCRKKVVKNCVMCCIMNPAMSSPTALDKETGLDWGEYYIDTDEYVVFEDLVRRISGEVINHNIVMVDFDIAKLALERGVRPVVAIDNAIRRMISHASLNSLIVVIFSSPENSIGYAKIKNANRRNPLF</sequence>